<name>A0A4S8J4A8_MUSBA</name>
<feature type="compositionally biased region" description="Basic residues" evidence="1">
    <location>
        <begin position="17"/>
        <end position="34"/>
    </location>
</feature>
<protein>
    <submittedName>
        <fullName evidence="2">Uncharacterized protein</fullName>
    </submittedName>
</protein>
<dbReference type="Proteomes" id="UP000317650">
    <property type="component" value="Chromosome 11"/>
</dbReference>
<dbReference type="EMBL" id="PYDT01000007">
    <property type="protein sequence ID" value="THU56231.1"/>
    <property type="molecule type" value="Genomic_DNA"/>
</dbReference>
<dbReference type="AlphaFoldDB" id="A0A4S8J4A8"/>
<comment type="caution">
    <text evidence="2">The sequence shown here is derived from an EMBL/GenBank/DDBJ whole genome shotgun (WGS) entry which is preliminary data.</text>
</comment>
<proteinExistence type="predicted"/>
<organism evidence="2 3">
    <name type="scientific">Musa balbisiana</name>
    <name type="common">Banana</name>
    <dbReference type="NCBI Taxonomy" id="52838"/>
    <lineage>
        <taxon>Eukaryota</taxon>
        <taxon>Viridiplantae</taxon>
        <taxon>Streptophyta</taxon>
        <taxon>Embryophyta</taxon>
        <taxon>Tracheophyta</taxon>
        <taxon>Spermatophyta</taxon>
        <taxon>Magnoliopsida</taxon>
        <taxon>Liliopsida</taxon>
        <taxon>Zingiberales</taxon>
        <taxon>Musaceae</taxon>
        <taxon>Musa</taxon>
    </lineage>
</organism>
<reference evidence="2 3" key="1">
    <citation type="journal article" date="2019" name="Nat. Plants">
        <title>Genome sequencing of Musa balbisiana reveals subgenome evolution and function divergence in polyploid bananas.</title>
        <authorList>
            <person name="Yao X."/>
        </authorList>
    </citation>
    <scope>NUCLEOTIDE SEQUENCE [LARGE SCALE GENOMIC DNA]</scope>
    <source>
        <strain evidence="3">cv. DH-PKW</strain>
        <tissue evidence="2">Leaves</tissue>
    </source>
</reference>
<gene>
    <name evidence="2" type="ORF">C4D60_Mb11t15110</name>
</gene>
<evidence type="ECO:0000256" key="1">
    <source>
        <dbReference type="SAM" id="MobiDB-lite"/>
    </source>
</evidence>
<evidence type="ECO:0000313" key="3">
    <source>
        <dbReference type="Proteomes" id="UP000317650"/>
    </source>
</evidence>
<feature type="region of interest" description="Disordered" evidence="1">
    <location>
        <begin position="1"/>
        <end position="36"/>
    </location>
</feature>
<evidence type="ECO:0000313" key="2">
    <source>
        <dbReference type="EMBL" id="THU56231.1"/>
    </source>
</evidence>
<accession>A0A4S8J4A8</accession>
<feature type="compositionally biased region" description="Basic and acidic residues" evidence="1">
    <location>
        <begin position="1"/>
        <end position="11"/>
    </location>
</feature>
<sequence>MEAESEKRGDGAEASTRKIRSRSKSKTDRRRGQRRGVYPTGAFTTWYSRDRRVIVIFMIRGGLISHLHRFDFILKKNPESKTNLQ</sequence>
<keyword evidence="3" id="KW-1185">Reference proteome</keyword>